<keyword evidence="6" id="KW-1185">Reference proteome</keyword>
<feature type="chain" id="PRO_5046195164" evidence="2">
    <location>
        <begin position="20"/>
        <end position="452"/>
    </location>
</feature>
<evidence type="ECO:0000256" key="2">
    <source>
        <dbReference type="SAM" id="SignalP"/>
    </source>
</evidence>
<reference evidence="5 6" key="1">
    <citation type="submission" date="2023-07" db="EMBL/GenBank/DDBJ databases">
        <title>Genomic Encyclopedia of Type Strains, Phase IV (KMG-IV): sequencing the most valuable type-strain genomes for metagenomic binning, comparative biology and taxonomic classification.</title>
        <authorList>
            <person name="Goeker M."/>
        </authorList>
    </citation>
    <scope>NUCLEOTIDE SEQUENCE [LARGE SCALE GENOMIC DNA]</scope>
    <source>
        <strain evidence="5 6">DSM 18695</strain>
    </source>
</reference>
<organism evidence="5 6">
    <name type="scientific">Caulobacter ginsengisoli</name>
    <dbReference type="NCBI Taxonomy" id="400775"/>
    <lineage>
        <taxon>Bacteria</taxon>
        <taxon>Pseudomonadati</taxon>
        <taxon>Pseudomonadota</taxon>
        <taxon>Alphaproteobacteria</taxon>
        <taxon>Caulobacterales</taxon>
        <taxon>Caulobacteraceae</taxon>
        <taxon>Caulobacter</taxon>
    </lineage>
</organism>
<evidence type="ECO:0000313" key="6">
    <source>
        <dbReference type="Proteomes" id="UP001228905"/>
    </source>
</evidence>
<dbReference type="EMBL" id="JAUSVS010000004">
    <property type="protein sequence ID" value="MDQ0464698.1"/>
    <property type="molecule type" value="Genomic_DNA"/>
</dbReference>
<dbReference type="Proteomes" id="UP001228905">
    <property type="component" value="Unassembled WGS sequence"/>
</dbReference>
<dbReference type="InterPro" id="IPR032789">
    <property type="entry name" value="T2SS-T3SS_pil_N"/>
</dbReference>
<evidence type="ECO:0000256" key="1">
    <source>
        <dbReference type="RuleBase" id="RU004003"/>
    </source>
</evidence>
<name>A0ABU0IU80_9CAUL</name>
<dbReference type="RefSeq" id="WP_307349543.1">
    <property type="nucleotide sequence ID" value="NZ_JAUSVS010000004.1"/>
</dbReference>
<accession>A0ABU0IU80</accession>
<sequence>MKKPIAIFMAALLAASVPAAPVFARADQDFSYSTDSVASRVIQVAKDKSAAFRLSVPASQIVVAQPDIAEIVANTDRNLYVRGKAYGVTNILIYDVNHRLAEVIDVKVGYDIASLQSDLGVALPGEAIRAQAMAGGVMLTGEASTTSVAARAKLIAERYAPQNVSSSVTVRAAQQVMLEVRIIEVTRSSLKDLGVNLDVHNLSGFTLATGTGLVGNNPAQGTLGISTNVGTLSLDATLRALEEKGVIRTLARPNLAAISGEEATFLAGGEFPYPVPNGLDSVTIEFKPFGVTLKFTPTVQDGGLIRLKVAPEVSSLDSSHAVKIGNFELPSLLVRRAATTIELKDGETFAIAGLFQQDYANTVRQIPWAGDLPVLGALFRSARWRKQETELVILVTPRMTTAADSRLLAPQPLIATTEPTALDMILQGIAQDRPMSPAVGQSPAPEPALVTQ</sequence>
<evidence type="ECO:0000259" key="3">
    <source>
        <dbReference type="Pfam" id="PF00263"/>
    </source>
</evidence>
<comment type="similarity">
    <text evidence="1">Belongs to the bacterial secretin family.</text>
</comment>
<dbReference type="PRINTS" id="PR00811">
    <property type="entry name" value="BCTERIALGSPD"/>
</dbReference>
<dbReference type="InterPro" id="IPR001775">
    <property type="entry name" value="GspD/PilQ"/>
</dbReference>
<feature type="signal peptide" evidence="2">
    <location>
        <begin position="1"/>
        <end position="19"/>
    </location>
</feature>
<proteinExistence type="inferred from homology"/>
<dbReference type="Pfam" id="PF00263">
    <property type="entry name" value="Secretin"/>
    <property type="match status" value="1"/>
</dbReference>
<protein>
    <submittedName>
        <fullName evidence="5">Pilus assembly protein CpaC</fullName>
    </submittedName>
</protein>
<evidence type="ECO:0000313" key="5">
    <source>
        <dbReference type="EMBL" id="MDQ0464698.1"/>
    </source>
</evidence>
<keyword evidence="2" id="KW-0732">Signal</keyword>
<evidence type="ECO:0000259" key="4">
    <source>
        <dbReference type="Pfam" id="PF13629"/>
    </source>
</evidence>
<dbReference type="InterPro" id="IPR050810">
    <property type="entry name" value="Bact_Secretion_Sys_Channel"/>
</dbReference>
<comment type="caution">
    <text evidence="5">The sequence shown here is derived from an EMBL/GenBank/DDBJ whole genome shotgun (WGS) entry which is preliminary data.</text>
</comment>
<dbReference type="PANTHER" id="PTHR30332">
    <property type="entry name" value="PROBABLE GENERAL SECRETION PATHWAY PROTEIN D"/>
    <property type="match status" value="1"/>
</dbReference>
<dbReference type="InterPro" id="IPR004846">
    <property type="entry name" value="T2SS/T3SS_dom"/>
</dbReference>
<gene>
    <name evidence="5" type="ORF">QO010_002482</name>
</gene>
<feature type="domain" description="Type II/III secretion system secretin-like" evidence="3">
    <location>
        <begin position="240"/>
        <end position="399"/>
    </location>
</feature>
<dbReference type="Pfam" id="PF13629">
    <property type="entry name" value="T2SS-T3SS_pil_N"/>
    <property type="match status" value="1"/>
</dbReference>
<dbReference type="PANTHER" id="PTHR30332:SF17">
    <property type="entry name" value="TYPE IV PILIATION SYSTEM PROTEIN DR_0774-RELATED"/>
    <property type="match status" value="1"/>
</dbReference>
<feature type="domain" description="Pilus formation protein N-terminal" evidence="4">
    <location>
        <begin position="39"/>
        <end position="108"/>
    </location>
</feature>